<feature type="compositionally biased region" description="Basic and acidic residues" evidence="1">
    <location>
        <begin position="78"/>
        <end position="88"/>
    </location>
</feature>
<feature type="compositionally biased region" description="Polar residues" evidence="1">
    <location>
        <begin position="265"/>
        <end position="279"/>
    </location>
</feature>
<feature type="compositionally biased region" description="Polar residues" evidence="1">
    <location>
        <begin position="420"/>
        <end position="441"/>
    </location>
</feature>
<sequence length="669" mass="73207">MVKYNRFTVTASPGNLTMNRGRRNVVAPAGLTGSSPEQQTSRPRPNRLSRSFRQSQAAESPVSQKSEFKTPTRIPRSRFSEESPHNESDFQQDIIWDAASPSPNRLGKRGKKHPARGVNISEIVSRIAPKHGRPEVPEPTLQQWIGDSAAIPCTPDVQAPKPKRKSPRTNAVDDLLKLAKQFDFSMFHQCEAEVEDAHQQSPQLLSEDTRDLKKDDHNDVSPWLPGNCRPAMNAAAGTDAQARVVQQMEDDLDFLFDGPTQHVSRNLSQLSSAQPSQVQPAHGSASGVSTTNTNTSVSDEFEDDWENDDLLNESLLLDMTQNPQMFAAPKNSSAQKPASGIKHPPPVRGGAAGRQPTVSQVGKENVGQRSTFKLESNLDFSVKRSQTWANLKVGYSSKAADKDAQQSRFSSTGEVGPQHTWRTCQSNPARSHPQKSQFYQRTSATSSLPAASASDTPATETGQKHDVSSHQAVYDFQDEDLDSFFSSDLVWDDPADDNLLCEIFDDLENQIQSLGNVSIRQTPPVGPVPEQRAALQPSNRTWDSGNQQPASGRAATFTHRPPQKQTPTTLPSASGRPGSLAAGVQVNTVRDSLRFTQRRTVPGSTCLQGSSRVQSAAAAPQPTSRDQFTFKRPNNLAPTVGDKGKSSPSRGQTTWLWATKVNVRQQRSS</sequence>
<accession>A0A3Q3QDA4</accession>
<dbReference type="PANTHER" id="PTHR16434:SF4">
    <property type="entry name" value="ETAA1 ACTIVATOR OF ATR KINASE"/>
    <property type="match status" value="1"/>
</dbReference>
<dbReference type="Ensembl" id="ENSMALT00000010129.1">
    <property type="protein sequence ID" value="ENSMALP00000009921.1"/>
    <property type="gene ID" value="ENSMALG00000007066.1"/>
</dbReference>
<dbReference type="Proteomes" id="UP000261600">
    <property type="component" value="Unplaced"/>
</dbReference>
<dbReference type="Pfam" id="PF15350">
    <property type="entry name" value="ETAA1"/>
    <property type="match status" value="1"/>
</dbReference>
<feature type="region of interest" description="Disordered" evidence="1">
    <location>
        <begin position="518"/>
        <end position="581"/>
    </location>
</feature>
<reference evidence="2" key="1">
    <citation type="submission" date="2025-08" db="UniProtKB">
        <authorList>
            <consortium name="Ensembl"/>
        </authorList>
    </citation>
    <scope>IDENTIFICATION</scope>
</reference>
<dbReference type="AlphaFoldDB" id="A0A3Q3QDA4"/>
<feature type="compositionally biased region" description="Polar residues" evidence="1">
    <location>
        <begin position="646"/>
        <end position="669"/>
    </location>
</feature>
<organism evidence="2 3">
    <name type="scientific">Monopterus albus</name>
    <name type="common">Swamp eel</name>
    <dbReference type="NCBI Taxonomy" id="43700"/>
    <lineage>
        <taxon>Eukaryota</taxon>
        <taxon>Metazoa</taxon>
        <taxon>Chordata</taxon>
        <taxon>Craniata</taxon>
        <taxon>Vertebrata</taxon>
        <taxon>Euteleostomi</taxon>
        <taxon>Actinopterygii</taxon>
        <taxon>Neopterygii</taxon>
        <taxon>Teleostei</taxon>
        <taxon>Neoteleostei</taxon>
        <taxon>Acanthomorphata</taxon>
        <taxon>Anabantaria</taxon>
        <taxon>Synbranchiformes</taxon>
        <taxon>Synbranchidae</taxon>
        <taxon>Monopterus</taxon>
    </lineage>
</organism>
<protein>
    <recommendedName>
        <fullName evidence="4">ETAA1 activator of ATR kinase</fullName>
    </recommendedName>
</protein>
<feature type="compositionally biased region" description="Polar residues" evidence="1">
    <location>
        <begin position="600"/>
        <end position="614"/>
    </location>
</feature>
<proteinExistence type="predicted"/>
<feature type="compositionally biased region" description="Low complexity" evidence="1">
    <location>
        <begin position="442"/>
        <end position="461"/>
    </location>
</feature>
<dbReference type="InterPro" id="IPR029406">
    <property type="entry name" value="ETAA1"/>
</dbReference>
<feature type="region of interest" description="Disordered" evidence="1">
    <location>
        <begin position="399"/>
        <end position="469"/>
    </location>
</feature>
<dbReference type="GO" id="GO:0006974">
    <property type="term" value="P:DNA damage response"/>
    <property type="evidence" value="ECO:0007669"/>
    <property type="project" value="TreeGrafter"/>
</dbReference>
<feature type="region of interest" description="Disordered" evidence="1">
    <location>
        <begin position="265"/>
        <end position="301"/>
    </location>
</feature>
<feature type="region of interest" description="Disordered" evidence="1">
    <location>
        <begin position="327"/>
        <end position="366"/>
    </location>
</feature>
<keyword evidence="3" id="KW-1185">Reference proteome</keyword>
<name>A0A3Q3QDA4_MONAL</name>
<feature type="compositionally biased region" description="Polar residues" evidence="1">
    <location>
        <begin position="32"/>
        <end position="65"/>
    </location>
</feature>
<feature type="region of interest" description="Disordered" evidence="1">
    <location>
        <begin position="600"/>
        <end position="669"/>
    </location>
</feature>
<feature type="region of interest" description="Disordered" evidence="1">
    <location>
        <begin position="1"/>
        <end position="92"/>
    </location>
</feature>
<dbReference type="GO" id="GO:2000001">
    <property type="term" value="P:regulation of DNA damage checkpoint"/>
    <property type="evidence" value="ECO:0007669"/>
    <property type="project" value="TreeGrafter"/>
</dbReference>
<feature type="compositionally biased region" description="Low complexity" evidence="1">
    <location>
        <begin position="283"/>
        <end position="298"/>
    </location>
</feature>
<feature type="compositionally biased region" description="Polar residues" evidence="1">
    <location>
        <begin position="563"/>
        <end position="572"/>
    </location>
</feature>
<feature type="compositionally biased region" description="Polar residues" evidence="1">
    <location>
        <begin position="327"/>
        <end position="336"/>
    </location>
</feature>
<dbReference type="GO" id="GO:0043596">
    <property type="term" value="C:nuclear replication fork"/>
    <property type="evidence" value="ECO:0007669"/>
    <property type="project" value="TreeGrafter"/>
</dbReference>
<evidence type="ECO:0000256" key="1">
    <source>
        <dbReference type="SAM" id="MobiDB-lite"/>
    </source>
</evidence>
<feature type="compositionally biased region" description="Polar residues" evidence="1">
    <location>
        <begin position="356"/>
        <end position="366"/>
    </location>
</feature>
<dbReference type="PANTHER" id="PTHR16434">
    <property type="entry name" value="EWING'S TUMOR-ASSOCIATED ANTIGEN 1 ETAA1"/>
    <property type="match status" value="1"/>
</dbReference>
<dbReference type="GO" id="GO:0043539">
    <property type="term" value="F:protein serine/threonine kinase activator activity"/>
    <property type="evidence" value="ECO:0007669"/>
    <property type="project" value="TreeGrafter"/>
</dbReference>
<feature type="compositionally biased region" description="Polar residues" evidence="1">
    <location>
        <begin position="536"/>
        <end position="550"/>
    </location>
</feature>
<feature type="compositionally biased region" description="Polar residues" evidence="1">
    <location>
        <begin position="7"/>
        <end position="18"/>
    </location>
</feature>
<dbReference type="GO" id="GO:0031297">
    <property type="term" value="P:replication fork processing"/>
    <property type="evidence" value="ECO:0007669"/>
    <property type="project" value="TreeGrafter"/>
</dbReference>
<evidence type="ECO:0000313" key="2">
    <source>
        <dbReference type="Ensembl" id="ENSMALP00000009921.1"/>
    </source>
</evidence>
<reference evidence="2" key="2">
    <citation type="submission" date="2025-09" db="UniProtKB">
        <authorList>
            <consortium name="Ensembl"/>
        </authorList>
    </citation>
    <scope>IDENTIFICATION</scope>
</reference>
<evidence type="ECO:0000313" key="3">
    <source>
        <dbReference type="Proteomes" id="UP000261600"/>
    </source>
</evidence>
<evidence type="ECO:0008006" key="4">
    <source>
        <dbReference type="Google" id="ProtNLM"/>
    </source>
</evidence>